<reference evidence="3 4" key="1">
    <citation type="submission" date="2021-07" db="EMBL/GenBank/DDBJ databases">
        <title>Paraburkholderia edwinii protects Aspergillus sp. from phenazines by acting as a toxin sponge.</title>
        <authorList>
            <person name="Dahlstrom K.M."/>
            <person name="Newman D.K."/>
        </authorList>
    </citation>
    <scope>NUCLEOTIDE SEQUENCE [LARGE SCALE GENOMIC DNA]</scope>
    <source>
        <strain evidence="3 4">Pe01</strain>
    </source>
</reference>
<dbReference type="PANTHER" id="PTHR36057">
    <property type="match status" value="1"/>
</dbReference>
<keyword evidence="2" id="KW-0732">Signal</keyword>
<dbReference type="PANTHER" id="PTHR36057:SF1">
    <property type="entry name" value="LIPOPROTEIN LIPID ATTACHMENT SITE-LIKE PROTEIN, PUTATIVE (DUF1223)-RELATED"/>
    <property type="match status" value="1"/>
</dbReference>
<organism evidence="3 4">
    <name type="scientific">Paraburkholderia edwinii</name>
    <dbReference type="NCBI Taxonomy" id="2861782"/>
    <lineage>
        <taxon>Bacteria</taxon>
        <taxon>Pseudomonadati</taxon>
        <taxon>Pseudomonadota</taxon>
        <taxon>Betaproteobacteria</taxon>
        <taxon>Burkholderiales</taxon>
        <taxon>Burkholderiaceae</taxon>
        <taxon>Paraburkholderia</taxon>
    </lineage>
</organism>
<dbReference type="InterPro" id="IPR036249">
    <property type="entry name" value="Thioredoxin-like_sf"/>
</dbReference>
<proteinExistence type="predicted"/>
<dbReference type="EMBL" id="CP080095">
    <property type="protein sequence ID" value="QYD67424.1"/>
    <property type="molecule type" value="Genomic_DNA"/>
</dbReference>
<dbReference type="Proteomes" id="UP000826462">
    <property type="component" value="Chromosome 1"/>
</dbReference>
<evidence type="ECO:0000313" key="4">
    <source>
        <dbReference type="Proteomes" id="UP000826462"/>
    </source>
</evidence>
<dbReference type="RefSeq" id="WP_219796425.1">
    <property type="nucleotide sequence ID" value="NZ_CP080095.1"/>
</dbReference>
<protein>
    <submittedName>
        <fullName evidence="3">DUF1223 domain-containing protein</fullName>
    </submittedName>
</protein>
<feature type="compositionally biased region" description="Gly residues" evidence="1">
    <location>
        <begin position="270"/>
        <end position="281"/>
    </location>
</feature>
<dbReference type="SUPFAM" id="SSF52833">
    <property type="entry name" value="Thioredoxin-like"/>
    <property type="match status" value="1"/>
</dbReference>
<dbReference type="Pfam" id="PF06764">
    <property type="entry name" value="DUF1223"/>
    <property type="match status" value="1"/>
</dbReference>
<feature type="signal peptide" evidence="2">
    <location>
        <begin position="1"/>
        <end position="23"/>
    </location>
</feature>
<accession>A0ABX8UFA9</accession>
<sequence length="289" mass="30381">MRISTCLAHAALLISGIALTAHAASERACSVASPAHRVALVELYTSEGCDSCPPADNWLSQLNRERHRDAVVPLAMHVDYWDNADWRDRFAQPAFTARQKYLSSKGGSHIVYTPAIYVGGQELRGWSSSTSFSERVQQLETQPAPADIRIGAQTSPSGTVAFDARIDARTPLPGDAFAYVAVYEDGLKSDVKGGENAGATLHHDRVTRNWFGPVPIVGGHARITGSYPAVESAKQGVVAFVESASTGEVLQVAELPRCDDGAAGVAGSAGPTGGGSRGTAGAGDVRPVR</sequence>
<feature type="region of interest" description="Disordered" evidence="1">
    <location>
        <begin position="263"/>
        <end position="289"/>
    </location>
</feature>
<keyword evidence="4" id="KW-1185">Reference proteome</keyword>
<evidence type="ECO:0000256" key="1">
    <source>
        <dbReference type="SAM" id="MobiDB-lite"/>
    </source>
</evidence>
<evidence type="ECO:0000256" key="2">
    <source>
        <dbReference type="SAM" id="SignalP"/>
    </source>
</evidence>
<name>A0ABX8UFA9_9BURK</name>
<evidence type="ECO:0000313" key="3">
    <source>
        <dbReference type="EMBL" id="QYD67424.1"/>
    </source>
</evidence>
<dbReference type="InterPro" id="IPR010634">
    <property type="entry name" value="DUF1223"/>
</dbReference>
<feature type="chain" id="PRO_5045148333" evidence="2">
    <location>
        <begin position="24"/>
        <end position="289"/>
    </location>
</feature>
<gene>
    <name evidence="3" type="ORF">KZJ38_13755</name>
</gene>